<dbReference type="EMBL" id="CP017634">
    <property type="protein sequence ID" value="ATW26999.1"/>
    <property type="molecule type" value="Genomic_DNA"/>
</dbReference>
<protein>
    <recommendedName>
        <fullName evidence="2">Ppx/GppA phosphatase N-terminal domain-containing protein</fullName>
    </recommendedName>
</protein>
<gene>
    <name evidence="3" type="ORF">DCMF_21525</name>
</gene>
<sequence>MKAVVDIGTNTLRMLIGTVHEGKVSVHAQFIEEPRLGVGITKGELTPEAVDRTVQALEKFQRITRDYRVKDVAVVATSAVRDAANKQEFTELVFEKTGWQVEILSGKEEAAYSFSGAVATIPFGRGIPVVIDIGGGSTEIIYAAEGEVKGSSVNVGAVRLAESRLSPQQLKEKLFPGLEGIRDLGGNPCPIGVGGTATTAAAIHYGIEKYSRPAVQGKIVTLPDLRRQKSRLEKMTLEERKRVPGLSPQRADIIVPGLEILVTVLEMLGSESITVSDAGILDGLLLRKN</sequence>
<dbReference type="OrthoDB" id="9807195at2"/>
<evidence type="ECO:0000313" key="3">
    <source>
        <dbReference type="EMBL" id="ATW26999.1"/>
    </source>
</evidence>
<dbReference type="InterPro" id="IPR003695">
    <property type="entry name" value="Ppx_GppA_N"/>
</dbReference>
<accession>A0A3G1KXA6</accession>
<dbReference type="GO" id="GO:0006357">
    <property type="term" value="P:regulation of transcription by RNA polymerase II"/>
    <property type="evidence" value="ECO:0007669"/>
    <property type="project" value="TreeGrafter"/>
</dbReference>
<dbReference type="Gene3D" id="3.30.420.150">
    <property type="entry name" value="Exopolyphosphatase. Domain 2"/>
    <property type="match status" value="1"/>
</dbReference>
<organism evidence="3 4">
    <name type="scientific">Formimonas warabiya</name>
    <dbReference type="NCBI Taxonomy" id="1761012"/>
    <lineage>
        <taxon>Bacteria</taxon>
        <taxon>Bacillati</taxon>
        <taxon>Bacillota</taxon>
        <taxon>Clostridia</taxon>
        <taxon>Eubacteriales</taxon>
        <taxon>Peptococcaceae</taxon>
        <taxon>Candidatus Formimonas</taxon>
    </lineage>
</organism>
<dbReference type="PANTHER" id="PTHR30005:SF0">
    <property type="entry name" value="RETROGRADE REGULATION PROTEIN 2"/>
    <property type="match status" value="1"/>
</dbReference>
<dbReference type="SUPFAM" id="SSF53067">
    <property type="entry name" value="Actin-like ATPase domain"/>
    <property type="match status" value="2"/>
</dbReference>
<evidence type="ECO:0000313" key="4">
    <source>
        <dbReference type="Proteomes" id="UP000323521"/>
    </source>
</evidence>
<dbReference type="PANTHER" id="PTHR30005">
    <property type="entry name" value="EXOPOLYPHOSPHATASE"/>
    <property type="match status" value="1"/>
</dbReference>
<dbReference type="InterPro" id="IPR043129">
    <property type="entry name" value="ATPase_NBD"/>
</dbReference>
<name>A0A3G1KXA6_FORW1</name>
<dbReference type="Gene3D" id="3.30.420.40">
    <property type="match status" value="1"/>
</dbReference>
<evidence type="ECO:0000256" key="1">
    <source>
        <dbReference type="ARBA" id="ARBA00007125"/>
    </source>
</evidence>
<dbReference type="KEGG" id="fwa:DCMF_21525"/>
<proteinExistence type="inferred from homology"/>
<dbReference type="Pfam" id="PF02541">
    <property type="entry name" value="Ppx-GppA"/>
    <property type="match status" value="1"/>
</dbReference>
<dbReference type="RefSeq" id="WP_148136329.1">
    <property type="nucleotide sequence ID" value="NZ_CP017634.1"/>
</dbReference>
<keyword evidence="4" id="KW-1185">Reference proteome</keyword>
<feature type="domain" description="Ppx/GppA phosphatase N-terminal" evidence="2">
    <location>
        <begin position="41"/>
        <end position="287"/>
    </location>
</feature>
<dbReference type="InterPro" id="IPR050273">
    <property type="entry name" value="GppA/Ppx_hydrolase"/>
</dbReference>
<comment type="similarity">
    <text evidence="1">Belongs to the GppA/Ppx family.</text>
</comment>
<evidence type="ECO:0000259" key="2">
    <source>
        <dbReference type="Pfam" id="PF02541"/>
    </source>
</evidence>
<dbReference type="CDD" id="cd24054">
    <property type="entry name" value="ASKHA_NBD_AaPPX-GppA_MtPPX2-like"/>
    <property type="match status" value="1"/>
</dbReference>
<dbReference type="Proteomes" id="UP000323521">
    <property type="component" value="Chromosome"/>
</dbReference>
<dbReference type="AlphaFoldDB" id="A0A3G1KXA6"/>
<reference evidence="3 4" key="1">
    <citation type="submission" date="2016-10" db="EMBL/GenBank/DDBJ databases">
        <title>Complete Genome Sequence of Peptococcaceae strain DCMF.</title>
        <authorList>
            <person name="Edwards R.J."/>
            <person name="Holland S.I."/>
            <person name="Deshpande N.P."/>
            <person name="Wong Y.K."/>
            <person name="Ertan H."/>
            <person name="Manefield M."/>
            <person name="Russell T.L."/>
            <person name="Lee M.J."/>
        </authorList>
    </citation>
    <scope>NUCLEOTIDE SEQUENCE [LARGE SCALE GENOMIC DNA]</scope>
    <source>
        <strain evidence="3 4">DCMF</strain>
    </source>
</reference>